<dbReference type="RefSeq" id="WP_382381921.1">
    <property type="nucleotide sequence ID" value="NZ_JBHMEZ010000003.1"/>
</dbReference>
<protein>
    <submittedName>
        <fullName evidence="4">Leucine-rich repeat domain-containing protein</fullName>
    </submittedName>
</protein>
<dbReference type="PANTHER" id="PTHR45661:SF3">
    <property type="entry name" value="IG-LIKE DOMAIN-CONTAINING PROTEIN"/>
    <property type="match status" value="1"/>
</dbReference>
<gene>
    <name evidence="4" type="ORF">ACFFVB_06565</name>
</gene>
<feature type="chain" id="PRO_5047144621" evidence="2">
    <location>
        <begin position="22"/>
        <end position="373"/>
    </location>
</feature>
<dbReference type="Pfam" id="PF18962">
    <property type="entry name" value="Por_Secre_tail"/>
    <property type="match status" value="1"/>
</dbReference>
<sequence length="373" mass="39392">MKKTLLSFIMLLAVTFTYAQLAPGEIFYDASFNFQVTTLEDAGSPNTVSLTGIADGANVPNALVIPATVNQGGIDYAITLISSQAFKSTSVTSLVIEGDTEPGHQSFMGCVDLTSISLPLSSKIGAQAFRDCTALTTTSLPNVLSVDVQTFRNCTALTSISLPSLISLGAGEGAGLTFWQCANLQTIDIPSVEAIYVGAFNAAGLTSITLPTSLTVLDETNYNIFRNITTLTQVTVENPTPIALTYSDPTDTTSSIFATTLGSANLTVPNGSLAAYQAAEVWKDFASITEATLSIDSNEKAVFKSYPNPVNDRLYFSSKAIASVEIYNLLGSKIASQKVNDGVDTSALSKGMYLVRCQDAEGKNVATVKVIKQ</sequence>
<feature type="signal peptide" evidence="2">
    <location>
        <begin position="1"/>
        <end position="21"/>
    </location>
</feature>
<evidence type="ECO:0000256" key="1">
    <source>
        <dbReference type="ARBA" id="ARBA00022729"/>
    </source>
</evidence>
<keyword evidence="1 2" id="KW-0732">Signal</keyword>
<evidence type="ECO:0000313" key="4">
    <source>
        <dbReference type="EMBL" id="MFB9052741.1"/>
    </source>
</evidence>
<comment type="caution">
    <text evidence="4">The sequence shown here is derived from an EMBL/GenBank/DDBJ whole genome shotgun (WGS) entry which is preliminary data.</text>
</comment>
<evidence type="ECO:0000256" key="2">
    <source>
        <dbReference type="SAM" id="SignalP"/>
    </source>
</evidence>
<evidence type="ECO:0000259" key="3">
    <source>
        <dbReference type="Pfam" id="PF18962"/>
    </source>
</evidence>
<dbReference type="Pfam" id="PF13306">
    <property type="entry name" value="LRR_5"/>
    <property type="match status" value="2"/>
</dbReference>
<organism evidence="4 5">
    <name type="scientific">Formosa undariae</name>
    <dbReference type="NCBI Taxonomy" id="1325436"/>
    <lineage>
        <taxon>Bacteria</taxon>
        <taxon>Pseudomonadati</taxon>
        <taxon>Bacteroidota</taxon>
        <taxon>Flavobacteriia</taxon>
        <taxon>Flavobacteriales</taxon>
        <taxon>Flavobacteriaceae</taxon>
        <taxon>Formosa</taxon>
    </lineage>
</organism>
<dbReference type="NCBIfam" id="TIGR04183">
    <property type="entry name" value="Por_Secre_tail"/>
    <property type="match status" value="1"/>
</dbReference>
<evidence type="ECO:0000313" key="5">
    <source>
        <dbReference type="Proteomes" id="UP001589605"/>
    </source>
</evidence>
<dbReference type="SUPFAM" id="SSF52058">
    <property type="entry name" value="L domain-like"/>
    <property type="match status" value="1"/>
</dbReference>
<dbReference type="InterPro" id="IPR026906">
    <property type="entry name" value="LRR_5"/>
</dbReference>
<keyword evidence="5" id="KW-1185">Reference proteome</keyword>
<proteinExistence type="predicted"/>
<feature type="domain" description="Secretion system C-terminal sorting" evidence="3">
    <location>
        <begin position="306"/>
        <end position="366"/>
    </location>
</feature>
<accession>A0ABV5EZZ3</accession>
<dbReference type="Gene3D" id="3.80.10.10">
    <property type="entry name" value="Ribonuclease Inhibitor"/>
    <property type="match status" value="1"/>
</dbReference>
<reference evidence="4 5" key="1">
    <citation type="submission" date="2024-09" db="EMBL/GenBank/DDBJ databases">
        <authorList>
            <person name="Sun Q."/>
            <person name="Mori K."/>
        </authorList>
    </citation>
    <scope>NUCLEOTIDE SEQUENCE [LARGE SCALE GENOMIC DNA]</scope>
    <source>
        <strain evidence="4 5">CECT 8286</strain>
    </source>
</reference>
<dbReference type="PANTHER" id="PTHR45661">
    <property type="entry name" value="SURFACE ANTIGEN"/>
    <property type="match status" value="1"/>
</dbReference>
<dbReference type="InterPro" id="IPR053139">
    <property type="entry name" value="Surface_bspA-like"/>
</dbReference>
<dbReference type="InterPro" id="IPR026444">
    <property type="entry name" value="Secre_tail"/>
</dbReference>
<dbReference type="InterPro" id="IPR032675">
    <property type="entry name" value="LRR_dom_sf"/>
</dbReference>
<dbReference type="Proteomes" id="UP001589605">
    <property type="component" value="Unassembled WGS sequence"/>
</dbReference>
<dbReference type="EMBL" id="JBHMEZ010000003">
    <property type="protein sequence ID" value="MFB9052741.1"/>
    <property type="molecule type" value="Genomic_DNA"/>
</dbReference>
<name>A0ABV5EZZ3_9FLAO</name>